<dbReference type="GO" id="GO:0010774">
    <property type="term" value="P:meiotic strand invasion involved in reciprocal meiotic recombination"/>
    <property type="evidence" value="ECO:0007669"/>
    <property type="project" value="EnsemblFungi"/>
</dbReference>
<evidence type="ECO:0000256" key="7">
    <source>
        <dbReference type="ARBA" id="ARBA00023254"/>
    </source>
</evidence>
<proteinExistence type="inferred from homology"/>
<sequence>MAKAKKSGANGEEKDEQTVLQYLKRTNRPYSTTDIFNNLHGAIGKTAVQKALNNLVEQQEISTKAYGKQSIYVVTQDQAEAASPEELEKLDQVIEGLKTEVTGLKDASRQLQSSLAGLKNSLTTKEIQERLAKLREANAGYEARLDTLRSGTRQVSIDDMRKINADYDYVCKMWRARRKLFKEMFDTITENMPQDPKQFRADIGIEEDDVDISVDPLATI</sequence>
<dbReference type="OrthoDB" id="272266at2759"/>
<keyword evidence="12" id="KW-1185">Reference proteome</keyword>
<keyword evidence="4 8" id="KW-0175">Coiled coil</keyword>
<evidence type="ECO:0000259" key="10">
    <source>
        <dbReference type="Pfam" id="PF18517"/>
    </source>
</evidence>
<dbReference type="Pfam" id="PF18517">
    <property type="entry name" value="LZ3wCH"/>
    <property type="match status" value="1"/>
</dbReference>
<dbReference type="AlphaFoldDB" id="A0A261Y8G6"/>
<dbReference type="GO" id="GO:0120230">
    <property type="term" value="F:recombinase activator activity"/>
    <property type="evidence" value="ECO:0007669"/>
    <property type="project" value="EnsemblFungi"/>
</dbReference>
<dbReference type="EMBL" id="MVBO01000001">
    <property type="protein sequence ID" value="OZJ06871.1"/>
    <property type="molecule type" value="Genomic_DNA"/>
</dbReference>
<evidence type="ECO:0000313" key="11">
    <source>
        <dbReference type="EMBL" id="OZJ06871.1"/>
    </source>
</evidence>
<evidence type="ECO:0000259" key="9">
    <source>
        <dbReference type="Pfam" id="PF07106"/>
    </source>
</evidence>
<organism evidence="11 12">
    <name type="scientific">Bifiguratus adelaidae</name>
    <dbReference type="NCBI Taxonomy" id="1938954"/>
    <lineage>
        <taxon>Eukaryota</taxon>
        <taxon>Fungi</taxon>
        <taxon>Fungi incertae sedis</taxon>
        <taxon>Mucoromycota</taxon>
        <taxon>Mucoromycotina</taxon>
        <taxon>Endogonomycetes</taxon>
        <taxon>Endogonales</taxon>
        <taxon>Endogonales incertae sedis</taxon>
        <taxon>Bifiguratus</taxon>
    </lineage>
</organism>
<protein>
    <recommendedName>
        <fullName evidence="3">Homologous-pairing protein 2 homolog</fullName>
    </recommendedName>
</protein>
<dbReference type="GO" id="GO:0003690">
    <property type="term" value="F:double-stranded DNA binding"/>
    <property type="evidence" value="ECO:0007669"/>
    <property type="project" value="TreeGrafter"/>
</dbReference>
<dbReference type="GO" id="GO:0000794">
    <property type="term" value="C:condensed nuclear chromosome"/>
    <property type="evidence" value="ECO:0007669"/>
    <property type="project" value="TreeGrafter"/>
</dbReference>
<dbReference type="GO" id="GO:0007129">
    <property type="term" value="P:homologous chromosome pairing at meiosis"/>
    <property type="evidence" value="ECO:0007669"/>
    <property type="project" value="EnsemblFungi"/>
</dbReference>
<dbReference type="InterPro" id="IPR036388">
    <property type="entry name" value="WH-like_DNA-bd_sf"/>
</dbReference>
<dbReference type="Pfam" id="PF07106">
    <property type="entry name" value="WHD_TBPIP"/>
    <property type="match status" value="1"/>
</dbReference>
<comment type="similarity">
    <text evidence="2">Belongs to the HOP2 family.</text>
</comment>
<dbReference type="PANTHER" id="PTHR15938:SF0">
    <property type="entry name" value="HOMOLOGOUS-PAIRING PROTEIN 2 HOMOLOG"/>
    <property type="match status" value="1"/>
</dbReference>
<keyword evidence="7" id="KW-0469">Meiosis</keyword>
<dbReference type="InterPro" id="IPR040661">
    <property type="entry name" value="LZ3wCH"/>
</dbReference>
<reference evidence="11 12" key="1">
    <citation type="journal article" date="2017" name="Mycologia">
        <title>Bifiguratus adelaidae, gen. et sp. nov., a new member of Mucoromycotina in endophytic and soil-dwelling habitats.</title>
        <authorList>
            <person name="Torres-Cruz T.J."/>
            <person name="Billingsley Tobias T.L."/>
            <person name="Almatruk M."/>
            <person name="Hesse C."/>
            <person name="Kuske C.R."/>
            <person name="Desiro A."/>
            <person name="Benucci G.M."/>
            <person name="Bonito G."/>
            <person name="Stajich J.E."/>
            <person name="Dunlap C."/>
            <person name="Arnold A.E."/>
            <person name="Porras-Alfaro A."/>
        </authorList>
    </citation>
    <scope>NUCLEOTIDE SEQUENCE [LARGE SCALE GENOMIC DNA]</scope>
    <source>
        <strain evidence="11 12">AZ0501</strain>
    </source>
</reference>
<comment type="caution">
    <text evidence="11">The sequence shown here is derived from an EMBL/GenBank/DDBJ whole genome shotgun (WGS) entry which is preliminary data.</text>
</comment>
<feature type="domain" description="Leucine zipper with capping helix" evidence="10">
    <location>
        <begin position="155"/>
        <end position="208"/>
    </location>
</feature>
<evidence type="ECO:0000256" key="8">
    <source>
        <dbReference type="SAM" id="Coils"/>
    </source>
</evidence>
<evidence type="ECO:0000256" key="4">
    <source>
        <dbReference type="ARBA" id="ARBA00023054"/>
    </source>
</evidence>
<feature type="domain" description="Homologous-pairing protein 2 winged helix" evidence="9">
    <location>
        <begin position="15"/>
        <end position="74"/>
    </location>
</feature>
<dbReference type="SUPFAM" id="SSF46785">
    <property type="entry name" value="Winged helix' DNA-binding domain"/>
    <property type="match status" value="1"/>
</dbReference>
<comment type="subcellular location">
    <subcellularLocation>
        <location evidence="1">Nucleus</location>
    </subcellularLocation>
</comment>
<evidence type="ECO:0000256" key="5">
    <source>
        <dbReference type="ARBA" id="ARBA00023172"/>
    </source>
</evidence>
<dbReference type="Gene3D" id="1.10.10.10">
    <property type="entry name" value="Winged helix-like DNA-binding domain superfamily/Winged helix DNA-binding domain"/>
    <property type="match status" value="1"/>
</dbReference>
<dbReference type="InterPro" id="IPR036390">
    <property type="entry name" value="WH_DNA-bd_sf"/>
</dbReference>
<evidence type="ECO:0000256" key="2">
    <source>
        <dbReference type="ARBA" id="ARBA00007922"/>
    </source>
</evidence>
<keyword evidence="5" id="KW-0233">DNA recombination</keyword>
<feature type="coiled-coil region" evidence="8">
    <location>
        <begin position="87"/>
        <end position="151"/>
    </location>
</feature>
<dbReference type="PANTHER" id="PTHR15938">
    <property type="entry name" value="TBP-1 INTERACTING PROTEIN"/>
    <property type="match status" value="1"/>
</dbReference>
<dbReference type="InterPro" id="IPR010776">
    <property type="entry name" value="Hop2_WH_dom"/>
</dbReference>
<gene>
    <name evidence="11" type="ORF">BZG36_00027</name>
</gene>
<evidence type="ECO:0000313" key="12">
    <source>
        <dbReference type="Proteomes" id="UP000242875"/>
    </source>
</evidence>
<accession>A0A261Y8G6</accession>
<evidence type="ECO:0000256" key="3">
    <source>
        <dbReference type="ARBA" id="ARBA00016093"/>
    </source>
</evidence>
<dbReference type="GO" id="GO:0120231">
    <property type="term" value="C:DNA recombinase auxiliary factor complex"/>
    <property type="evidence" value="ECO:0007669"/>
    <property type="project" value="EnsemblFungi"/>
</dbReference>
<dbReference type="Proteomes" id="UP000242875">
    <property type="component" value="Unassembled WGS sequence"/>
</dbReference>
<name>A0A261Y8G6_9FUNG</name>
<keyword evidence="6" id="KW-0539">Nucleus</keyword>
<dbReference type="GO" id="GO:0000709">
    <property type="term" value="P:meiotic joint molecule formation"/>
    <property type="evidence" value="ECO:0007669"/>
    <property type="project" value="EnsemblFungi"/>
</dbReference>
<evidence type="ECO:0000256" key="6">
    <source>
        <dbReference type="ARBA" id="ARBA00023242"/>
    </source>
</evidence>
<dbReference type="GO" id="GO:0000785">
    <property type="term" value="C:chromatin"/>
    <property type="evidence" value="ECO:0007669"/>
    <property type="project" value="EnsemblFungi"/>
</dbReference>
<evidence type="ECO:0000256" key="1">
    <source>
        <dbReference type="ARBA" id="ARBA00004123"/>
    </source>
</evidence>